<evidence type="ECO:0000313" key="4">
    <source>
        <dbReference type="Proteomes" id="UP000734854"/>
    </source>
</evidence>
<dbReference type="Pfam" id="PF11926">
    <property type="entry name" value="DUF3444"/>
    <property type="match status" value="1"/>
</dbReference>
<organism evidence="3 4">
    <name type="scientific">Zingiber officinale</name>
    <name type="common">Ginger</name>
    <name type="synonym">Amomum zingiber</name>
    <dbReference type="NCBI Taxonomy" id="94328"/>
    <lineage>
        <taxon>Eukaryota</taxon>
        <taxon>Viridiplantae</taxon>
        <taxon>Streptophyta</taxon>
        <taxon>Embryophyta</taxon>
        <taxon>Tracheophyta</taxon>
        <taxon>Spermatophyta</taxon>
        <taxon>Magnoliopsida</taxon>
        <taxon>Liliopsida</taxon>
        <taxon>Zingiberales</taxon>
        <taxon>Zingiberaceae</taxon>
        <taxon>Zingiber</taxon>
    </lineage>
</organism>
<gene>
    <name evidence="3" type="ORF">ZIOFF_023863</name>
</gene>
<comment type="caution">
    <text evidence="3">The sequence shown here is derived from an EMBL/GenBank/DDBJ whole genome shotgun (WGS) entry which is preliminary data.</text>
</comment>
<feature type="compositionally biased region" description="Polar residues" evidence="1">
    <location>
        <begin position="224"/>
        <end position="239"/>
    </location>
</feature>
<proteinExistence type="predicted"/>
<reference evidence="3 4" key="1">
    <citation type="submission" date="2020-08" db="EMBL/GenBank/DDBJ databases">
        <title>Plant Genome Project.</title>
        <authorList>
            <person name="Zhang R.-G."/>
        </authorList>
    </citation>
    <scope>NUCLEOTIDE SEQUENCE [LARGE SCALE GENOMIC DNA]</scope>
    <source>
        <tissue evidence="3">Rhizome</tissue>
    </source>
</reference>
<feature type="domain" description="DUF3444" evidence="2">
    <location>
        <begin position="306"/>
        <end position="490"/>
    </location>
</feature>
<feature type="region of interest" description="Disordered" evidence="1">
    <location>
        <begin position="215"/>
        <end position="264"/>
    </location>
</feature>
<sequence length="520" mass="58732">MVGDNAEISHAKSAIFNKIHQKDYSGARALILEALKSSLLFDHASELLAVCDILFHAETESYLPHYGIDWYLILQLGPSPEPSEIHARYSILVSQLNRVKNDLPGTELALNYVKEAYSVLSNPVKRAVFDSKRSGSRAAPCRSNSQFKASYFMDAGHPVVIESKVSENTWSKNGSSTLTNDASEDATDYQQKKNLMHVSGSVKFQESSNFGDGLYLKLPDENESSQPQSETRNMTTESNLDFGGSSKSKMSMRESSEDDANQQRKKVCIDETICIKEKYSISQFSSPARTTDSGGSNASVPHCKSKLSANDFKVDQVWAVYDERDAMPRSYAKVTYIVSPCTVCVAFLEPNPMLDEEIRWVEENLPCACGIFRVGREAHLDISRFSHRVNFDISKKKSFYRIFPKEGEIWALYRNWNKSWRSSDFLHYKCRVVEILSDFSESGISIRSLVEVDGYMTFFTKQLDDGFQLTKQLNRVEMLSFSHRIPAYSVVDIKNNAIPQGSWHLEPDALPPRWSIPDAV</sequence>
<name>A0A8J5GRC5_ZINOF</name>
<evidence type="ECO:0000313" key="3">
    <source>
        <dbReference type="EMBL" id="KAG6513532.1"/>
    </source>
</evidence>
<dbReference type="Proteomes" id="UP000734854">
    <property type="component" value="Unassembled WGS sequence"/>
</dbReference>
<evidence type="ECO:0000256" key="1">
    <source>
        <dbReference type="SAM" id="MobiDB-lite"/>
    </source>
</evidence>
<dbReference type="EMBL" id="JACMSC010000007">
    <property type="protein sequence ID" value="KAG6513532.1"/>
    <property type="molecule type" value="Genomic_DNA"/>
</dbReference>
<protein>
    <recommendedName>
        <fullName evidence="2">DUF3444 domain-containing protein</fullName>
    </recommendedName>
</protein>
<dbReference type="OrthoDB" id="1911590at2759"/>
<keyword evidence="4" id="KW-1185">Reference proteome</keyword>
<accession>A0A8J5GRC5</accession>
<evidence type="ECO:0000259" key="2">
    <source>
        <dbReference type="Pfam" id="PF11926"/>
    </source>
</evidence>
<dbReference type="InterPro" id="IPR024593">
    <property type="entry name" value="DUF3444"/>
</dbReference>
<dbReference type="PANTHER" id="PTHR47374:SF2">
    <property type="entry name" value="OS01G0927400 PROTEIN"/>
    <property type="match status" value="1"/>
</dbReference>
<dbReference type="PANTHER" id="PTHR47374">
    <property type="entry name" value="ENDOSOME ANTIGEN-LIKE PROTEIN, PUTATIVE (DUF3444)-RELATED"/>
    <property type="match status" value="1"/>
</dbReference>
<dbReference type="AlphaFoldDB" id="A0A8J5GRC5"/>